<dbReference type="GO" id="GO:0003677">
    <property type="term" value="F:DNA binding"/>
    <property type="evidence" value="ECO:0007669"/>
    <property type="project" value="InterPro"/>
</dbReference>
<dbReference type="AlphaFoldDB" id="A0A370SQX9"/>
<accession>A0A370SQX9</accession>
<dbReference type="Pfam" id="PF08378">
    <property type="entry name" value="NERD"/>
    <property type="match status" value="1"/>
</dbReference>
<keyword evidence="3" id="KW-0347">Helicase</keyword>
<dbReference type="InterPro" id="IPR014016">
    <property type="entry name" value="UvrD-like_ATP-bd"/>
</dbReference>
<keyword evidence="1" id="KW-0547">Nucleotide-binding</keyword>
<dbReference type="PANTHER" id="PTHR11070">
    <property type="entry name" value="UVRD / RECB / PCRA DNA HELICASE FAMILY MEMBER"/>
    <property type="match status" value="1"/>
</dbReference>
<keyword evidence="4" id="KW-0067">ATP-binding</keyword>
<dbReference type="Proteomes" id="UP000255365">
    <property type="component" value="Unassembled WGS sequence"/>
</dbReference>
<dbReference type="InterPro" id="IPR027417">
    <property type="entry name" value="P-loop_NTPase"/>
</dbReference>
<comment type="caution">
    <text evidence="7">The sequence shown here is derived from an EMBL/GenBank/DDBJ whole genome shotgun (WGS) entry which is preliminary data.</text>
</comment>
<protein>
    <submittedName>
        <fullName evidence="7">AAA domain-containing protein</fullName>
    </submittedName>
</protein>
<dbReference type="RefSeq" id="WP_115146488.1">
    <property type="nucleotide sequence ID" value="NZ_QRAV01000004.1"/>
</dbReference>
<feature type="domain" description="UvrD-like helicase ATP-binding" evidence="5">
    <location>
        <begin position="336"/>
        <end position="391"/>
    </location>
</feature>
<evidence type="ECO:0000256" key="3">
    <source>
        <dbReference type="ARBA" id="ARBA00022806"/>
    </source>
</evidence>
<keyword evidence="2" id="KW-0378">Hydrolase</keyword>
<name>A0A370SQX9_PSEJE</name>
<dbReference type="GO" id="GO:0003678">
    <property type="term" value="F:DNA helicase activity"/>
    <property type="evidence" value="ECO:0007669"/>
    <property type="project" value="InterPro"/>
</dbReference>
<dbReference type="GO" id="GO:0005524">
    <property type="term" value="F:ATP binding"/>
    <property type="evidence" value="ECO:0007669"/>
    <property type="project" value="UniProtKB-KW"/>
</dbReference>
<evidence type="ECO:0000259" key="5">
    <source>
        <dbReference type="Pfam" id="PF00580"/>
    </source>
</evidence>
<evidence type="ECO:0000256" key="2">
    <source>
        <dbReference type="ARBA" id="ARBA00022801"/>
    </source>
</evidence>
<dbReference type="EMBL" id="QRAV01000004">
    <property type="protein sequence ID" value="RDL22166.1"/>
    <property type="molecule type" value="Genomic_DNA"/>
</dbReference>
<dbReference type="InterPro" id="IPR011528">
    <property type="entry name" value="NERD"/>
</dbReference>
<evidence type="ECO:0000259" key="6">
    <source>
        <dbReference type="Pfam" id="PF08378"/>
    </source>
</evidence>
<organism evidence="7 8">
    <name type="scientific">Pseudomonas jessenii</name>
    <dbReference type="NCBI Taxonomy" id="77298"/>
    <lineage>
        <taxon>Bacteria</taxon>
        <taxon>Pseudomonadati</taxon>
        <taxon>Pseudomonadota</taxon>
        <taxon>Gammaproteobacteria</taxon>
        <taxon>Pseudomonadales</taxon>
        <taxon>Pseudomonadaceae</taxon>
        <taxon>Pseudomonas</taxon>
    </lineage>
</organism>
<proteinExistence type="predicted"/>
<reference evidence="7 8" key="1">
    <citation type="submission" date="2018-07" db="EMBL/GenBank/DDBJ databases">
        <title>Genome sequencing of rice bacterial endophytes.</title>
        <authorList>
            <person name="Venturi V."/>
        </authorList>
    </citation>
    <scope>NUCLEOTIDE SEQUENCE [LARGE SCALE GENOMIC DNA]</scope>
    <source>
        <strain evidence="7 8">E2333</strain>
    </source>
</reference>
<dbReference type="InterPro" id="IPR000212">
    <property type="entry name" value="DNA_helicase_UvrD/REP"/>
</dbReference>
<feature type="domain" description="NERD" evidence="6">
    <location>
        <begin position="23"/>
        <end position="118"/>
    </location>
</feature>
<evidence type="ECO:0000313" key="8">
    <source>
        <dbReference type="Proteomes" id="UP000255365"/>
    </source>
</evidence>
<dbReference type="GO" id="GO:0016787">
    <property type="term" value="F:hydrolase activity"/>
    <property type="evidence" value="ECO:0007669"/>
    <property type="project" value="UniProtKB-KW"/>
</dbReference>
<evidence type="ECO:0000313" key="7">
    <source>
        <dbReference type="EMBL" id="RDL22166.1"/>
    </source>
</evidence>
<evidence type="ECO:0000256" key="1">
    <source>
        <dbReference type="ARBA" id="ARBA00022741"/>
    </source>
</evidence>
<evidence type="ECO:0000256" key="4">
    <source>
        <dbReference type="ARBA" id="ARBA00022840"/>
    </source>
</evidence>
<dbReference type="SUPFAM" id="SSF52540">
    <property type="entry name" value="P-loop containing nucleoside triphosphate hydrolases"/>
    <property type="match status" value="1"/>
</dbReference>
<dbReference type="Gene3D" id="3.40.50.300">
    <property type="entry name" value="P-loop containing nucleotide triphosphate hydrolases"/>
    <property type="match status" value="1"/>
</dbReference>
<sequence>MSNERVIYPPLLEHAKLRQALTAGEQKVFQMFNQNLTSDWEIYIQPHLNGLRPDFVLVNPKGGIAVFEVKDWNLGAMRYFTKKDRWGNQALWAEKDGKEFCLQSENPVTKVNLYKKEIFDLYCPRIQAKTGWAAVTAGVIFPFARADQVKNLLSPFLGNGNYAQYQPISGTEEVSAGNLEAIFPEATRNGSFLMSENLAKDLRGWLVEPDFSSTQRTPLPLDRNQRSLAETRTETGYRRVKGPAGSGKSLVLAARAARLANEGKSVLVATFNITLWHYLRDLIVRNLEAPERIRNIRFTHFHLWCKHVCYEAGWERRYEDLWANGQEDVLNSELPLLADEAVMHPNASRYDAILVDEGQDYRPLWWNVLRKACKPGGEMLLVADATQDIYGTAPAWTDDVMKGAGFPGGRWAQLDVSYRLPPDALNLARSFAETFLPADIVNLPQPEQESLDLYPCHLRWVQCSQQNATEVCSDEIRALMQQTGKNGLANADITMVTGNMTSGAEVVRRLDRYNIRTVDTFGTDHRRRKMGFYMGDAKMKATTLHSFKGWESRLLVVYVTEAANMQSLALVYAGLTRLKRSQEGSWLTVVCCAPELKSFGKNFRDHAVVTSGQSGIDNFLDRENNQISPLVSG</sequence>
<dbReference type="Pfam" id="PF00580">
    <property type="entry name" value="UvrD-helicase"/>
    <property type="match status" value="1"/>
</dbReference>
<gene>
    <name evidence="7" type="ORF">DEU51_104118</name>
</gene>